<sequence length="264" mass="27955">MRVALVQMAAGLDVDENLATIERLSAGIDADLIVLPEAVMHDFGTPTTPLGPVAQPLDGPFVAHIAGLAKDRAATVIAGMFEASGDDTRPFNTLVALGPDGDLLATYRKAHLYDSFGYRESDRLLAGDVVPAVFDVAGHKLGLLTCYDLRFPEHSRALVDAGANTLVVPAAWVRGPLKEDHWATLVRARAIENTVYLAAAAQCGRAYCGRSMLVDPMGVAVAAAGEAEGVIHGDIDAGRISATRERNPALQHRRAWPSIPSDDG</sequence>
<dbReference type="Pfam" id="PF00795">
    <property type="entry name" value="CN_hydrolase"/>
    <property type="match status" value="1"/>
</dbReference>
<gene>
    <name evidence="3" type="ORF">F7O44_23745</name>
</gene>
<protein>
    <submittedName>
        <fullName evidence="3">Hydrolase</fullName>
    </submittedName>
</protein>
<feature type="domain" description="CN hydrolase" evidence="2">
    <location>
        <begin position="1"/>
        <end position="237"/>
    </location>
</feature>
<evidence type="ECO:0000256" key="1">
    <source>
        <dbReference type="ARBA" id="ARBA00010613"/>
    </source>
</evidence>
<dbReference type="RefSeq" id="WP_162452808.1">
    <property type="nucleotide sequence ID" value="NZ_WLZY01000010.1"/>
</dbReference>
<reference evidence="3 4" key="1">
    <citation type="submission" date="2019-11" db="EMBL/GenBank/DDBJ databases">
        <authorList>
            <person name="Li X.-J."/>
            <person name="Feng X.-M."/>
        </authorList>
    </citation>
    <scope>NUCLEOTIDE SEQUENCE [LARGE SCALE GENOMIC DNA]</scope>
    <source>
        <strain evidence="3 4">XMNu-373</strain>
    </source>
</reference>
<organism evidence="3 4">
    <name type="scientific">Phytoactinopolyspora mesophila</name>
    <dbReference type="NCBI Taxonomy" id="2650750"/>
    <lineage>
        <taxon>Bacteria</taxon>
        <taxon>Bacillati</taxon>
        <taxon>Actinomycetota</taxon>
        <taxon>Actinomycetes</taxon>
        <taxon>Jiangellales</taxon>
        <taxon>Jiangellaceae</taxon>
        <taxon>Phytoactinopolyspora</taxon>
    </lineage>
</organism>
<keyword evidence="3" id="KW-0378">Hydrolase</keyword>
<proteinExistence type="inferred from homology"/>
<dbReference type="PROSITE" id="PS50263">
    <property type="entry name" value="CN_HYDROLASE"/>
    <property type="match status" value="1"/>
</dbReference>
<evidence type="ECO:0000313" key="3">
    <source>
        <dbReference type="EMBL" id="NDL60090.1"/>
    </source>
</evidence>
<dbReference type="CDD" id="cd07581">
    <property type="entry name" value="nitrilase_3"/>
    <property type="match status" value="1"/>
</dbReference>
<dbReference type="Proteomes" id="UP000460435">
    <property type="component" value="Unassembled WGS sequence"/>
</dbReference>
<dbReference type="GO" id="GO:0016787">
    <property type="term" value="F:hydrolase activity"/>
    <property type="evidence" value="ECO:0007669"/>
    <property type="project" value="UniProtKB-KW"/>
</dbReference>
<comment type="caution">
    <text evidence="3">The sequence shown here is derived from an EMBL/GenBank/DDBJ whole genome shotgun (WGS) entry which is preliminary data.</text>
</comment>
<keyword evidence="4" id="KW-1185">Reference proteome</keyword>
<dbReference type="Gene3D" id="3.60.110.10">
    <property type="entry name" value="Carbon-nitrogen hydrolase"/>
    <property type="match status" value="1"/>
</dbReference>
<evidence type="ECO:0000313" key="4">
    <source>
        <dbReference type="Proteomes" id="UP000460435"/>
    </source>
</evidence>
<dbReference type="EMBL" id="WLZY01000010">
    <property type="protein sequence ID" value="NDL60090.1"/>
    <property type="molecule type" value="Genomic_DNA"/>
</dbReference>
<dbReference type="PROSITE" id="PS01227">
    <property type="entry name" value="UPF0012"/>
    <property type="match status" value="1"/>
</dbReference>
<dbReference type="PANTHER" id="PTHR23088">
    <property type="entry name" value="NITRILASE-RELATED"/>
    <property type="match status" value="1"/>
</dbReference>
<dbReference type="AlphaFoldDB" id="A0A7K3MA64"/>
<accession>A0A7K3MA64</accession>
<name>A0A7K3MA64_9ACTN</name>
<comment type="similarity">
    <text evidence="1">Belongs to the carbon-nitrogen hydrolase superfamily. NIT1/NIT2 family.</text>
</comment>
<dbReference type="SUPFAM" id="SSF56317">
    <property type="entry name" value="Carbon-nitrogen hydrolase"/>
    <property type="match status" value="1"/>
</dbReference>
<evidence type="ECO:0000259" key="2">
    <source>
        <dbReference type="PROSITE" id="PS50263"/>
    </source>
</evidence>
<dbReference type="InterPro" id="IPR001110">
    <property type="entry name" value="UPF0012_CS"/>
</dbReference>
<dbReference type="InterPro" id="IPR036526">
    <property type="entry name" value="C-N_Hydrolase_sf"/>
</dbReference>
<dbReference type="PANTHER" id="PTHR23088:SF27">
    <property type="entry name" value="DEAMINATED GLUTATHIONE AMIDASE"/>
    <property type="match status" value="1"/>
</dbReference>
<dbReference type="InterPro" id="IPR003010">
    <property type="entry name" value="C-N_Hydrolase"/>
</dbReference>